<dbReference type="EMBL" id="VFQX01000037">
    <property type="protein sequence ID" value="KAF0976611.1"/>
    <property type="molecule type" value="Genomic_DNA"/>
</dbReference>
<dbReference type="GO" id="GO:0022857">
    <property type="term" value="F:transmembrane transporter activity"/>
    <property type="evidence" value="ECO:0007669"/>
    <property type="project" value="InterPro"/>
</dbReference>
<keyword evidence="5 8" id="KW-1133">Transmembrane helix</keyword>
<feature type="transmembrane region" description="Helical" evidence="8">
    <location>
        <begin position="223"/>
        <end position="245"/>
    </location>
</feature>
<accession>A0A6A5BQT3</accession>
<feature type="compositionally biased region" description="Basic and acidic residues" evidence="7">
    <location>
        <begin position="688"/>
        <end position="708"/>
    </location>
</feature>
<evidence type="ECO:0000256" key="2">
    <source>
        <dbReference type="ARBA" id="ARBA00010992"/>
    </source>
</evidence>
<feature type="region of interest" description="Disordered" evidence="7">
    <location>
        <begin position="328"/>
        <end position="357"/>
    </location>
</feature>
<dbReference type="OMA" id="TYVLGKW"/>
<proteinExistence type="inferred from homology"/>
<dbReference type="OrthoDB" id="4142200at2759"/>
<evidence type="ECO:0000256" key="6">
    <source>
        <dbReference type="ARBA" id="ARBA00023136"/>
    </source>
</evidence>
<dbReference type="GeneID" id="68111728"/>
<dbReference type="VEuPathDB" id="AmoebaDB:FDP41_004510"/>
<feature type="domain" description="Major facilitator superfamily (MFS) profile" evidence="9">
    <location>
        <begin position="119"/>
        <end position="641"/>
    </location>
</feature>
<dbReference type="PANTHER" id="PTHR48020:SF12">
    <property type="entry name" value="PROTON MYO-INOSITOL COTRANSPORTER"/>
    <property type="match status" value="1"/>
</dbReference>
<dbReference type="Gene3D" id="1.20.1250.20">
    <property type="entry name" value="MFS general substrate transporter like domains"/>
    <property type="match status" value="1"/>
</dbReference>
<evidence type="ECO:0000256" key="4">
    <source>
        <dbReference type="ARBA" id="ARBA00022692"/>
    </source>
</evidence>
<dbReference type="VEuPathDB" id="AmoebaDB:NF0123170"/>
<dbReference type="PANTHER" id="PTHR48020">
    <property type="entry name" value="PROTON MYO-INOSITOL COTRANSPORTER"/>
    <property type="match status" value="1"/>
</dbReference>
<feature type="region of interest" description="Disordered" evidence="7">
    <location>
        <begin position="383"/>
        <end position="426"/>
    </location>
</feature>
<feature type="transmembrane region" description="Helical" evidence="8">
    <location>
        <begin position="440"/>
        <end position="464"/>
    </location>
</feature>
<comment type="subcellular location">
    <subcellularLocation>
        <location evidence="1">Membrane</location>
        <topology evidence="1">Multi-pass membrane protein</topology>
    </subcellularLocation>
</comment>
<dbReference type="PROSITE" id="PS00216">
    <property type="entry name" value="SUGAR_TRANSPORT_1"/>
    <property type="match status" value="1"/>
</dbReference>
<keyword evidence="6 8" id="KW-0472">Membrane</keyword>
<dbReference type="SUPFAM" id="SSF103473">
    <property type="entry name" value="MFS general substrate transporter"/>
    <property type="match status" value="1"/>
</dbReference>
<dbReference type="GO" id="GO:0016020">
    <property type="term" value="C:membrane"/>
    <property type="evidence" value="ECO:0007669"/>
    <property type="project" value="UniProtKB-SubCell"/>
</dbReference>
<organism evidence="10 11">
    <name type="scientific">Naegleria fowleri</name>
    <name type="common">Brain eating amoeba</name>
    <dbReference type="NCBI Taxonomy" id="5763"/>
    <lineage>
        <taxon>Eukaryota</taxon>
        <taxon>Discoba</taxon>
        <taxon>Heterolobosea</taxon>
        <taxon>Tetramitia</taxon>
        <taxon>Eutetramitia</taxon>
        <taxon>Vahlkampfiidae</taxon>
        <taxon>Naegleria</taxon>
    </lineage>
</organism>
<dbReference type="InterPro" id="IPR005829">
    <property type="entry name" value="Sugar_transporter_CS"/>
</dbReference>
<dbReference type="AlphaFoldDB" id="A0A6A5BQT3"/>
<dbReference type="InterPro" id="IPR005828">
    <property type="entry name" value="MFS_sugar_transport-like"/>
</dbReference>
<feature type="transmembrane region" description="Helical" evidence="8">
    <location>
        <begin position="198"/>
        <end position="217"/>
    </location>
</feature>
<evidence type="ECO:0000259" key="9">
    <source>
        <dbReference type="PROSITE" id="PS50850"/>
    </source>
</evidence>
<evidence type="ECO:0000256" key="3">
    <source>
        <dbReference type="ARBA" id="ARBA00022448"/>
    </source>
</evidence>
<dbReference type="PROSITE" id="PS50850">
    <property type="entry name" value="MFS"/>
    <property type="match status" value="1"/>
</dbReference>
<dbReference type="Proteomes" id="UP000444721">
    <property type="component" value="Unassembled WGS sequence"/>
</dbReference>
<feature type="transmembrane region" description="Helical" evidence="8">
    <location>
        <begin position="583"/>
        <end position="607"/>
    </location>
</feature>
<name>A0A6A5BQT3_NAEFO</name>
<feature type="compositionally biased region" description="Basic and acidic residues" evidence="7">
    <location>
        <begin position="414"/>
        <end position="426"/>
    </location>
</feature>
<dbReference type="InterPro" id="IPR020846">
    <property type="entry name" value="MFS_dom"/>
</dbReference>
<feature type="region of interest" description="Disordered" evidence="7">
    <location>
        <begin position="655"/>
        <end position="719"/>
    </location>
</feature>
<keyword evidence="3" id="KW-0813">Transport</keyword>
<feature type="transmembrane region" description="Helical" evidence="8">
    <location>
        <begin position="515"/>
        <end position="534"/>
    </location>
</feature>
<keyword evidence="11" id="KW-1185">Reference proteome</keyword>
<sequence length="719" mass="78545">MKNPIQSFYQLSWVQKYENYLKSKRVILSFLLIFTNLLAGIVYGYALGSIGAAFTSASAAFPSTSSTTTNNTLSSAARFILREALRKHEVDISSSFQNKNTNNQDARITRSDDRPISSNLVSTSLDYYSPIHDLKNEISPLLMTSISSNVSNPNTTSTTNFDLGNSLLQGLFASSIFIGGFGGAMFVMLFGNYLGRKLCMILCCVVFSIGCIGASASNSYASLIVFRCIMGFGAAISTSVCSVYMAELMPFSKYQGVLGAMYNMGIATGLSIAYVIGAIFTGASSGGHSSSLIQKEQWRAVHAFGNLFSLLLLFLIVCCIPESPLFVGSSSGSSTSEKDGSEEQNTEKNSMVGTWNISHETEMVEDPSLLKMERDRISQSRMQALNSTATTTATTTTTSTTLSNTQVTAAGSDHPSKDSNDDATPHHEKKMPILKVLKRLFCSKVIIATLLASYYCFAIEWTGIQSATLFTPSLLESAGVKEPLHQLLCSFAINVWQVLTNIPIIFLVDRFGRKTILLFGLTVSVLTDLAEGFIFQFATDGSTEKIVLALVFMAIYLVGFNIGLGSLTFILAHEVFNGEHERVVVLGTSMATMCLWIFSIILSLFFIPVVAATNQAVPWFIFAGFSFIGLLLSVFLLKETSPFVLAKHKTKEEAKKEKELKLTQTQQEKEEKKKSQSLTLPSSSMNDPFHDVAADSHKDHHENSKVHADIQNTTSDMAQ</sequence>
<comment type="similarity">
    <text evidence="2">Belongs to the major facilitator superfamily. Sugar transporter (TC 2.A.1.1) family.</text>
</comment>
<feature type="transmembrane region" description="Helical" evidence="8">
    <location>
        <begin position="619"/>
        <end position="637"/>
    </location>
</feature>
<gene>
    <name evidence="10" type="ORF">FDP41_004510</name>
</gene>
<comment type="caution">
    <text evidence="10">The sequence shown here is derived from an EMBL/GenBank/DDBJ whole genome shotgun (WGS) entry which is preliminary data.</text>
</comment>
<feature type="compositionally biased region" description="Polar residues" evidence="7">
    <location>
        <begin position="347"/>
        <end position="357"/>
    </location>
</feature>
<feature type="transmembrane region" description="Helical" evidence="8">
    <location>
        <begin position="171"/>
        <end position="191"/>
    </location>
</feature>
<feature type="transmembrane region" description="Helical" evidence="8">
    <location>
        <begin position="484"/>
        <end position="508"/>
    </location>
</feature>
<dbReference type="RefSeq" id="XP_044561324.1">
    <property type="nucleotide sequence ID" value="XM_044707933.1"/>
</dbReference>
<dbReference type="Pfam" id="PF00083">
    <property type="entry name" value="Sugar_tr"/>
    <property type="match status" value="2"/>
</dbReference>
<dbReference type="InterPro" id="IPR036259">
    <property type="entry name" value="MFS_trans_sf"/>
</dbReference>
<dbReference type="VEuPathDB" id="AmoebaDB:NfTy_083020"/>
<evidence type="ECO:0000256" key="7">
    <source>
        <dbReference type="SAM" id="MobiDB-lite"/>
    </source>
</evidence>
<reference evidence="10 11" key="1">
    <citation type="journal article" date="2019" name="Sci. Rep.">
        <title>Nanopore sequencing improves the draft genome of the human pathogenic amoeba Naegleria fowleri.</title>
        <authorList>
            <person name="Liechti N."/>
            <person name="Schurch N."/>
            <person name="Bruggmann R."/>
            <person name="Wittwer M."/>
        </authorList>
    </citation>
    <scope>NUCLEOTIDE SEQUENCE [LARGE SCALE GENOMIC DNA]</scope>
    <source>
        <strain evidence="10 11">ATCC 30894</strain>
    </source>
</reference>
<feature type="compositionally biased region" description="Basic and acidic residues" evidence="7">
    <location>
        <begin position="655"/>
        <end position="674"/>
    </location>
</feature>
<keyword evidence="4 8" id="KW-0812">Transmembrane</keyword>
<feature type="transmembrane region" description="Helical" evidence="8">
    <location>
        <begin position="546"/>
        <end position="571"/>
    </location>
</feature>
<feature type="transmembrane region" description="Helical" evidence="8">
    <location>
        <begin position="26"/>
        <end position="46"/>
    </location>
</feature>
<dbReference type="InterPro" id="IPR050814">
    <property type="entry name" value="Myo-inositol_Transporter"/>
</dbReference>
<evidence type="ECO:0000256" key="5">
    <source>
        <dbReference type="ARBA" id="ARBA00022989"/>
    </source>
</evidence>
<evidence type="ECO:0000313" key="11">
    <source>
        <dbReference type="Proteomes" id="UP000444721"/>
    </source>
</evidence>
<evidence type="ECO:0000256" key="1">
    <source>
        <dbReference type="ARBA" id="ARBA00004141"/>
    </source>
</evidence>
<evidence type="ECO:0000256" key="8">
    <source>
        <dbReference type="SAM" id="Phobius"/>
    </source>
</evidence>
<protein>
    <recommendedName>
        <fullName evidence="9">Major facilitator superfamily (MFS) profile domain-containing protein</fullName>
    </recommendedName>
</protein>
<feature type="transmembrane region" description="Helical" evidence="8">
    <location>
        <begin position="300"/>
        <end position="320"/>
    </location>
</feature>
<feature type="transmembrane region" description="Helical" evidence="8">
    <location>
        <begin position="257"/>
        <end position="280"/>
    </location>
</feature>
<evidence type="ECO:0000313" key="10">
    <source>
        <dbReference type="EMBL" id="KAF0976611.1"/>
    </source>
</evidence>
<feature type="compositionally biased region" description="Low complexity" evidence="7">
    <location>
        <begin position="384"/>
        <end position="405"/>
    </location>
</feature>
<feature type="compositionally biased region" description="Polar residues" evidence="7">
    <location>
        <begin position="710"/>
        <end position="719"/>
    </location>
</feature>